<dbReference type="EMBL" id="BSFM01000001">
    <property type="protein sequence ID" value="GLK82255.1"/>
    <property type="molecule type" value="Genomic_DNA"/>
</dbReference>
<comment type="caution">
    <text evidence="5">The sequence shown here is derived from an EMBL/GenBank/DDBJ whole genome shotgun (WGS) entry which is preliminary data.</text>
</comment>
<reference evidence="5" key="1">
    <citation type="journal article" date="2014" name="Int. J. Syst. Evol. Microbiol.">
        <title>Complete genome sequence of Corynebacterium casei LMG S-19264T (=DSM 44701T), isolated from a smear-ripened cheese.</title>
        <authorList>
            <consortium name="US DOE Joint Genome Institute (JGI-PGF)"/>
            <person name="Walter F."/>
            <person name="Albersmeier A."/>
            <person name="Kalinowski J."/>
            <person name="Ruckert C."/>
        </authorList>
    </citation>
    <scope>NUCLEOTIDE SEQUENCE</scope>
    <source>
        <strain evidence="5">VKM B-2789</strain>
    </source>
</reference>
<evidence type="ECO:0000259" key="4">
    <source>
        <dbReference type="SMART" id="SM00079"/>
    </source>
</evidence>
<protein>
    <submittedName>
        <fullName evidence="5">Amino acid ABC transporter substrate-binding protein</fullName>
    </submittedName>
</protein>
<dbReference type="PANTHER" id="PTHR35936:SF19">
    <property type="entry name" value="AMINO-ACID-BINDING PROTEIN YXEM-RELATED"/>
    <property type="match status" value="1"/>
</dbReference>
<keyword evidence="6" id="KW-1185">Reference proteome</keyword>
<dbReference type="SMART" id="SM00062">
    <property type="entry name" value="PBPb"/>
    <property type="match status" value="1"/>
</dbReference>
<name>A0A9W6N967_9HYPH</name>
<accession>A0A9W6N967</accession>
<dbReference type="Pfam" id="PF00497">
    <property type="entry name" value="SBP_bac_3"/>
    <property type="match status" value="1"/>
</dbReference>
<sequence length="268" mass="28980">MIRTARRRLALIALGAVLGVLPALLAASAPVSAQLNVGVHHDNRPWEFREPSGAYAGFDIDMARALGTELGVEVTTRPLGFAELFEALDAGQVDAVASSLTITPARLARFDFTQPYYRTSQAVAVLKTAGVRDLAGLAGKTVATTPSSTNAQWLEASRDRYAIRSIRYVDSMDEALALLRRGQVAAYFGDEPALLYALLESRDLAVIARLPTEERYGIMLRRGSPWTGRLDAALSAIKVNGTLAAIHRKWFGSRPPPDSPVTTVLPRP</sequence>
<proteinExistence type="predicted"/>
<dbReference type="Proteomes" id="UP001143330">
    <property type="component" value="Unassembled WGS sequence"/>
</dbReference>
<evidence type="ECO:0000313" key="5">
    <source>
        <dbReference type="EMBL" id="GLK82255.1"/>
    </source>
</evidence>
<dbReference type="CDD" id="cd13530">
    <property type="entry name" value="PBP2_peptides_like"/>
    <property type="match status" value="1"/>
</dbReference>
<dbReference type="AlphaFoldDB" id="A0A9W6N967"/>
<gene>
    <name evidence="5" type="ORF">GCM10017653_03240</name>
</gene>
<dbReference type="InterPro" id="IPR001638">
    <property type="entry name" value="Solute-binding_3/MltF_N"/>
</dbReference>
<feature type="chain" id="PRO_5040935746" evidence="2">
    <location>
        <begin position="34"/>
        <end position="268"/>
    </location>
</feature>
<feature type="domain" description="Solute-binding protein family 3/N-terminal" evidence="3">
    <location>
        <begin position="34"/>
        <end position="254"/>
    </location>
</feature>
<evidence type="ECO:0000256" key="1">
    <source>
        <dbReference type="ARBA" id="ARBA00022729"/>
    </source>
</evidence>
<dbReference type="InterPro" id="IPR001320">
    <property type="entry name" value="Iontro_rcpt_C"/>
</dbReference>
<feature type="signal peptide" evidence="2">
    <location>
        <begin position="1"/>
        <end position="33"/>
    </location>
</feature>
<organism evidence="5 6">
    <name type="scientific">Ancylobacter defluvii</name>
    <dbReference type="NCBI Taxonomy" id="1282440"/>
    <lineage>
        <taxon>Bacteria</taxon>
        <taxon>Pseudomonadati</taxon>
        <taxon>Pseudomonadota</taxon>
        <taxon>Alphaproteobacteria</taxon>
        <taxon>Hyphomicrobiales</taxon>
        <taxon>Xanthobacteraceae</taxon>
        <taxon>Ancylobacter</taxon>
    </lineage>
</organism>
<evidence type="ECO:0000313" key="6">
    <source>
        <dbReference type="Proteomes" id="UP001143330"/>
    </source>
</evidence>
<evidence type="ECO:0000259" key="3">
    <source>
        <dbReference type="SMART" id="SM00062"/>
    </source>
</evidence>
<dbReference type="SMART" id="SM00079">
    <property type="entry name" value="PBPe"/>
    <property type="match status" value="1"/>
</dbReference>
<dbReference type="GO" id="GO:0015276">
    <property type="term" value="F:ligand-gated monoatomic ion channel activity"/>
    <property type="evidence" value="ECO:0007669"/>
    <property type="project" value="InterPro"/>
</dbReference>
<dbReference type="GO" id="GO:0016020">
    <property type="term" value="C:membrane"/>
    <property type="evidence" value="ECO:0007669"/>
    <property type="project" value="InterPro"/>
</dbReference>
<evidence type="ECO:0000256" key="2">
    <source>
        <dbReference type="SAM" id="SignalP"/>
    </source>
</evidence>
<dbReference type="SUPFAM" id="SSF53850">
    <property type="entry name" value="Periplasmic binding protein-like II"/>
    <property type="match status" value="1"/>
</dbReference>
<keyword evidence="1 2" id="KW-0732">Signal</keyword>
<dbReference type="PANTHER" id="PTHR35936">
    <property type="entry name" value="MEMBRANE-BOUND LYTIC MUREIN TRANSGLYCOSYLASE F"/>
    <property type="match status" value="1"/>
</dbReference>
<dbReference type="Gene3D" id="3.40.190.10">
    <property type="entry name" value="Periplasmic binding protein-like II"/>
    <property type="match status" value="2"/>
</dbReference>
<reference evidence="5" key="2">
    <citation type="submission" date="2023-01" db="EMBL/GenBank/DDBJ databases">
        <authorList>
            <person name="Sun Q."/>
            <person name="Evtushenko L."/>
        </authorList>
    </citation>
    <scope>NUCLEOTIDE SEQUENCE</scope>
    <source>
        <strain evidence="5">VKM B-2789</strain>
    </source>
</reference>
<feature type="domain" description="Ionotropic glutamate receptor C-terminal" evidence="4">
    <location>
        <begin position="34"/>
        <end position="253"/>
    </location>
</feature>
<dbReference type="RefSeq" id="WP_213362962.1">
    <property type="nucleotide sequence ID" value="NZ_BSFM01000001.1"/>
</dbReference>